<reference evidence="2" key="1">
    <citation type="submission" date="2016-10" db="EMBL/GenBank/DDBJ databases">
        <authorList>
            <person name="Varghese N."/>
            <person name="Submissions S."/>
        </authorList>
    </citation>
    <scope>NUCLEOTIDE SEQUENCE [LARGE SCALE GENOMIC DNA]</scope>
    <source>
        <strain evidence="2">BS3782</strain>
    </source>
</reference>
<proteinExistence type="predicted"/>
<keyword evidence="2" id="KW-1185">Reference proteome</keyword>
<dbReference type="AlphaFoldDB" id="A0A1H1XR98"/>
<sequence length="41" mass="5026">MNEWLYRDTRKKNRPHQPVFFCAFFLPNYIVKGIIVDARLK</sequence>
<organism evidence="1 2">
    <name type="scientific">Pseudomonas lini</name>
    <dbReference type="NCBI Taxonomy" id="163011"/>
    <lineage>
        <taxon>Bacteria</taxon>
        <taxon>Pseudomonadati</taxon>
        <taxon>Pseudomonadota</taxon>
        <taxon>Gammaproteobacteria</taxon>
        <taxon>Pseudomonadales</taxon>
        <taxon>Pseudomonadaceae</taxon>
        <taxon>Pseudomonas</taxon>
    </lineage>
</organism>
<dbReference type="Proteomes" id="UP000182814">
    <property type="component" value="Chromosome I"/>
</dbReference>
<evidence type="ECO:0000313" key="1">
    <source>
        <dbReference type="EMBL" id="SDT11683.1"/>
    </source>
</evidence>
<gene>
    <name evidence="1" type="ORF">SAMN04490191_3216</name>
</gene>
<dbReference type="EMBL" id="LT629746">
    <property type="protein sequence ID" value="SDT11683.1"/>
    <property type="molecule type" value="Genomic_DNA"/>
</dbReference>
<evidence type="ECO:0000313" key="2">
    <source>
        <dbReference type="Proteomes" id="UP000182814"/>
    </source>
</evidence>
<protein>
    <submittedName>
        <fullName evidence="1">Uncharacterized protein</fullName>
    </submittedName>
</protein>
<name>A0A1H1XR98_9PSED</name>
<accession>A0A1H1XR98</accession>